<dbReference type="InterPro" id="IPR043151">
    <property type="entry name" value="BAH_sf"/>
</dbReference>
<feature type="compositionally biased region" description="Basic and acidic residues" evidence="1">
    <location>
        <begin position="31"/>
        <end position="40"/>
    </location>
</feature>
<organism evidence="3 4">
    <name type="scientific">Sporothrix stenoceras</name>
    <dbReference type="NCBI Taxonomy" id="5173"/>
    <lineage>
        <taxon>Eukaryota</taxon>
        <taxon>Fungi</taxon>
        <taxon>Dikarya</taxon>
        <taxon>Ascomycota</taxon>
        <taxon>Pezizomycotina</taxon>
        <taxon>Sordariomycetes</taxon>
        <taxon>Sordariomycetidae</taxon>
        <taxon>Ophiostomatales</taxon>
        <taxon>Ophiostomataceae</taxon>
        <taxon>Sporothrix</taxon>
    </lineage>
</organism>
<reference evidence="3 4" key="1">
    <citation type="journal article" date="2024" name="IMA Fungus">
        <title>IMA Genome - F19 : A genome assembly and annotation guide to empower mycologists, including annotated draft genome sequences of Ceratocystis pirilliformis, Diaporthe australafricana, Fusarium ophioides, Paecilomyces lecythidis, and Sporothrix stenoceras.</title>
        <authorList>
            <person name="Aylward J."/>
            <person name="Wilson A.M."/>
            <person name="Visagie C.M."/>
            <person name="Spraker J."/>
            <person name="Barnes I."/>
            <person name="Buitendag C."/>
            <person name="Ceriani C."/>
            <person name="Del Mar Angel L."/>
            <person name="du Plessis D."/>
            <person name="Fuchs T."/>
            <person name="Gasser K."/>
            <person name="Kramer D."/>
            <person name="Li W."/>
            <person name="Munsamy K."/>
            <person name="Piso A."/>
            <person name="Price J.L."/>
            <person name="Sonnekus B."/>
            <person name="Thomas C."/>
            <person name="van der Nest A."/>
            <person name="van Dijk A."/>
            <person name="van Heerden A."/>
            <person name="van Vuuren N."/>
            <person name="Yilmaz N."/>
            <person name="Duong T.A."/>
            <person name="van der Merwe N.A."/>
            <person name="Wingfield M.J."/>
            <person name="Wingfield B.D."/>
        </authorList>
    </citation>
    <scope>NUCLEOTIDE SEQUENCE [LARGE SCALE GENOMIC DNA]</scope>
    <source>
        <strain evidence="3 4">CMW 5346</strain>
    </source>
</reference>
<dbReference type="InterPro" id="IPR001025">
    <property type="entry name" value="BAH_dom"/>
</dbReference>
<dbReference type="SUPFAM" id="SSF57903">
    <property type="entry name" value="FYVE/PHD zinc finger"/>
    <property type="match status" value="1"/>
</dbReference>
<keyword evidence="4" id="KW-1185">Reference proteome</keyword>
<feature type="compositionally biased region" description="Basic residues" evidence="1">
    <location>
        <begin position="41"/>
        <end position="50"/>
    </location>
</feature>
<evidence type="ECO:0000256" key="1">
    <source>
        <dbReference type="SAM" id="MobiDB-lite"/>
    </source>
</evidence>
<gene>
    <name evidence="3" type="ORF">Sste5346_006289</name>
</gene>
<accession>A0ABR3Z0R4</accession>
<feature type="region of interest" description="Disordered" evidence="1">
    <location>
        <begin position="324"/>
        <end position="485"/>
    </location>
</feature>
<dbReference type="InterPro" id="IPR011011">
    <property type="entry name" value="Znf_FYVE_PHD"/>
</dbReference>
<proteinExistence type="predicted"/>
<dbReference type="PROSITE" id="PS51038">
    <property type="entry name" value="BAH"/>
    <property type="match status" value="1"/>
</dbReference>
<dbReference type="CDD" id="cd04370">
    <property type="entry name" value="BAH"/>
    <property type="match status" value="1"/>
</dbReference>
<evidence type="ECO:0000313" key="4">
    <source>
        <dbReference type="Proteomes" id="UP001583186"/>
    </source>
</evidence>
<evidence type="ECO:0000259" key="2">
    <source>
        <dbReference type="PROSITE" id="PS51038"/>
    </source>
</evidence>
<feature type="region of interest" description="Disordered" evidence="1">
    <location>
        <begin position="1"/>
        <end position="66"/>
    </location>
</feature>
<comment type="caution">
    <text evidence="3">The sequence shown here is derived from an EMBL/GenBank/DDBJ whole genome shotgun (WGS) entry which is preliminary data.</text>
</comment>
<sequence>MTQTSSSSKRSRTETTADDTRAECPFTVRVLDPREKELKTKSKKRRKRGHNSSGGNHPDDDDGNRKILQQCAPFEPKGEFTTHSNMDVHYIVEPAKQWADMTRYNSFVLNGVKYYCEGFIYVANESSLERQRSGASTGAAAAAAAAGASASGAPGSVGAQSISPRKRSEDDWVARILEIRASDEHHVYARVFWMYWPDELPPGTHYGKRQVQARQPYHGSSELIASNHMDVINVVSVTSMAQVNHLNEDKDDDVQSALYWRQALDVRSMELSSIETVCDCNQPANPDKMLVGCGDDNCAKWIHEECLKHYALMRVYERLGTDKPHIAVKPSPGDIVKSETGGDDVKEPLSPRESGGAASAQHSIDVKADTVEVQGASDDDKSSTGARANGDDKEAKDVAVRSKAKDDAAAAGASGTPPLKREVTPSESDAGGLQQTKKGGATGLATPTLAAASSSSAAPASASKARKSPAGAGVAVASGSSGKKAAAGRAFPTLQSFGNKKKPYDKLFEASLLLTPLDSTAPTMIEIRDLRHKVEGGEKEWLEPAECPVCGSAIR</sequence>
<dbReference type="PANTHER" id="PTHR46364">
    <property type="entry name" value="OS08G0421900 PROTEIN"/>
    <property type="match status" value="1"/>
</dbReference>
<feature type="compositionally biased region" description="Basic and acidic residues" evidence="1">
    <location>
        <begin position="389"/>
        <end position="408"/>
    </location>
</feature>
<protein>
    <recommendedName>
        <fullName evidence="2">BAH domain-containing protein</fullName>
    </recommendedName>
</protein>
<feature type="compositionally biased region" description="Low complexity" evidence="1">
    <location>
        <begin position="436"/>
        <end position="485"/>
    </location>
</feature>
<dbReference type="Proteomes" id="UP001583186">
    <property type="component" value="Unassembled WGS sequence"/>
</dbReference>
<name>A0ABR3Z0R4_9PEZI</name>
<feature type="domain" description="BAH" evidence="2">
    <location>
        <begin position="153"/>
        <end position="275"/>
    </location>
</feature>
<dbReference type="Gene3D" id="2.30.30.490">
    <property type="match status" value="1"/>
</dbReference>
<evidence type="ECO:0000313" key="3">
    <source>
        <dbReference type="EMBL" id="KAL1893786.1"/>
    </source>
</evidence>
<dbReference type="EMBL" id="JAWCUI010000036">
    <property type="protein sequence ID" value="KAL1893786.1"/>
    <property type="molecule type" value="Genomic_DNA"/>
</dbReference>
<feature type="compositionally biased region" description="Basic and acidic residues" evidence="1">
    <location>
        <begin position="11"/>
        <end position="22"/>
    </location>
</feature>